<evidence type="ECO:0000313" key="2">
    <source>
        <dbReference type="EMBL" id="KAA6353973.1"/>
    </source>
</evidence>
<accession>A0A5J4T836</accession>
<feature type="region of interest" description="Disordered" evidence="1">
    <location>
        <begin position="115"/>
        <end position="144"/>
    </location>
</feature>
<dbReference type="EMBL" id="SNRW01037126">
    <property type="protein sequence ID" value="KAA6353973.1"/>
    <property type="molecule type" value="Genomic_DNA"/>
</dbReference>
<feature type="compositionally biased region" description="Basic and acidic residues" evidence="1">
    <location>
        <begin position="40"/>
        <end position="59"/>
    </location>
</feature>
<evidence type="ECO:0000256" key="1">
    <source>
        <dbReference type="SAM" id="MobiDB-lite"/>
    </source>
</evidence>
<protein>
    <submittedName>
        <fullName evidence="2">Uncharacterized protein</fullName>
    </submittedName>
</protein>
<reference evidence="2 3" key="1">
    <citation type="submission" date="2019-03" db="EMBL/GenBank/DDBJ databases">
        <title>Single cell metagenomics reveals metabolic interactions within the superorganism composed of flagellate Streblomastix strix and complex community of Bacteroidetes bacteria on its surface.</title>
        <authorList>
            <person name="Treitli S.C."/>
            <person name="Kolisko M."/>
            <person name="Husnik F."/>
            <person name="Keeling P."/>
            <person name="Hampl V."/>
        </authorList>
    </citation>
    <scope>NUCLEOTIDE SEQUENCE [LARGE SCALE GENOMIC DNA]</scope>
    <source>
        <strain evidence="2">ST1C</strain>
    </source>
</reference>
<feature type="compositionally biased region" description="Basic and acidic residues" evidence="1">
    <location>
        <begin position="115"/>
        <end position="131"/>
    </location>
</feature>
<gene>
    <name evidence="2" type="ORF">EZS28_050500</name>
</gene>
<proteinExistence type="predicted"/>
<feature type="non-terminal residue" evidence="2">
    <location>
        <position position="1"/>
    </location>
</feature>
<evidence type="ECO:0000313" key="3">
    <source>
        <dbReference type="Proteomes" id="UP000324800"/>
    </source>
</evidence>
<name>A0A5J4T836_9EUKA</name>
<sequence length="234" mass="25703">NEIAAAVQTATGNTDIDRKTRLDNNSEILFVHVHKHIRHDLQGKHDTSADGHDRAREPTEDTTVTSNTSRIQQLNAEIVTSTTPDRRSTSSVCGHVTNENCRFYRRTGLGTEKADCATSHRHDQEQTKDNATRMGSRSSEKTNTRIPTDCVFTATESITTVELESIRTTEPILQPASSTIDIGIATTISLPILRAANAIPDATSSVPSYPTTIPFFTNDEPTVNTKERASTIKQ</sequence>
<feature type="region of interest" description="Disordered" evidence="1">
    <location>
        <begin position="40"/>
        <end position="67"/>
    </location>
</feature>
<dbReference type="AlphaFoldDB" id="A0A5J4T836"/>
<organism evidence="2 3">
    <name type="scientific">Streblomastix strix</name>
    <dbReference type="NCBI Taxonomy" id="222440"/>
    <lineage>
        <taxon>Eukaryota</taxon>
        <taxon>Metamonada</taxon>
        <taxon>Preaxostyla</taxon>
        <taxon>Oxymonadida</taxon>
        <taxon>Streblomastigidae</taxon>
        <taxon>Streblomastix</taxon>
    </lineage>
</organism>
<dbReference type="Proteomes" id="UP000324800">
    <property type="component" value="Unassembled WGS sequence"/>
</dbReference>
<comment type="caution">
    <text evidence="2">The sequence shown here is derived from an EMBL/GenBank/DDBJ whole genome shotgun (WGS) entry which is preliminary data.</text>
</comment>